<proteinExistence type="predicted"/>
<comment type="caution">
    <text evidence="1">The sequence shown here is derived from an EMBL/GenBank/DDBJ whole genome shotgun (WGS) entry which is preliminary data.</text>
</comment>
<sequence>MINFRNRLSASLLAAEVCSNPAHRNEVANLAIVLEDQFSREDMDDDYIKALLLHIEKHDKVMVERIARTSKMIDAKRLMRLMANQRKAQQKLMLILLIMDVLFSISSPKNIHSPRTPHC</sequence>
<reference evidence="1 2" key="1">
    <citation type="journal article" date="2012" name="Science">
        <title>Ecological populations of bacteria act as socially cohesive units of antibiotic production and resistance.</title>
        <authorList>
            <person name="Cordero O.X."/>
            <person name="Wildschutte H."/>
            <person name="Kirkup B."/>
            <person name="Proehl S."/>
            <person name="Ngo L."/>
            <person name="Hussain F."/>
            <person name="Le Roux F."/>
            <person name="Mincer T."/>
            <person name="Polz M.F."/>
        </authorList>
    </citation>
    <scope>NUCLEOTIDE SEQUENCE [LARGE SCALE GENOMIC DNA]</scope>
    <source>
        <strain evidence="1 2">FF-454</strain>
    </source>
</reference>
<name>A0A1E5C2P8_9GAMM</name>
<dbReference type="AlphaFoldDB" id="A0A1E5C2P8"/>
<evidence type="ECO:0000313" key="2">
    <source>
        <dbReference type="Proteomes" id="UP000095039"/>
    </source>
</evidence>
<dbReference type="EMBL" id="AJWN02000079">
    <property type="protein sequence ID" value="OEE59733.1"/>
    <property type="molecule type" value="Genomic_DNA"/>
</dbReference>
<accession>A0A1E5C2P8</accession>
<dbReference type="Proteomes" id="UP000095039">
    <property type="component" value="Unassembled WGS sequence"/>
</dbReference>
<dbReference type="RefSeq" id="WP_016959204.1">
    <property type="nucleotide sequence ID" value="NZ_AJWN02000079.1"/>
</dbReference>
<keyword evidence="2" id="KW-1185">Reference proteome</keyword>
<organism evidence="1 2">
    <name type="scientific">Enterovibrio norvegicus FF-454</name>
    <dbReference type="NCBI Taxonomy" id="1185651"/>
    <lineage>
        <taxon>Bacteria</taxon>
        <taxon>Pseudomonadati</taxon>
        <taxon>Pseudomonadota</taxon>
        <taxon>Gammaproteobacteria</taxon>
        <taxon>Vibrionales</taxon>
        <taxon>Vibrionaceae</taxon>
        <taxon>Enterovibrio</taxon>
    </lineage>
</organism>
<gene>
    <name evidence="1" type="ORF">A1OK_01875</name>
</gene>
<protein>
    <submittedName>
        <fullName evidence="1">Uncharacterized protein</fullName>
    </submittedName>
</protein>
<evidence type="ECO:0000313" key="1">
    <source>
        <dbReference type="EMBL" id="OEE59733.1"/>
    </source>
</evidence>